<evidence type="ECO:0000256" key="1">
    <source>
        <dbReference type="ARBA" id="ARBA00009632"/>
    </source>
</evidence>
<dbReference type="InterPro" id="IPR046433">
    <property type="entry name" value="ActCoA_hydro"/>
</dbReference>
<evidence type="ECO:0000313" key="5">
    <source>
        <dbReference type="EMBL" id="SHI00337.1"/>
    </source>
</evidence>
<dbReference type="Gene3D" id="3.40.1080.20">
    <property type="entry name" value="Acetyl-CoA hydrolase/transferase C-terminal domain"/>
    <property type="match status" value="1"/>
</dbReference>
<dbReference type="AlphaFoldDB" id="A0A1M5XKG1"/>
<feature type="domain" description="Acetyl-CoA hydrolase/transferase C-terminal" evidence="4">
    <location>
        <begin position="283"/>
        <end position="438"/>
    </location>
</feature>
<dbReference type="PANTHER" id="PTHR21432:SF20">
    <property type="entry name" value="ACETYL-COA HYDROLASE"/>
    <property type="match status" value="1"/>
</dbReference>
<dbReference type="GO" id="GO:0006083">
    <property type="term" value="P:acetate metabolic process"/>
    <property type="evidence" value="ECO:0007669"/>
    <property type="project" value="InterPro"/>
</dbReference>
<keyword evidence="2" id="KW-0808">Transferase</keyword>
<dbReference type="GO" id="GO:0008775">
    <property type="term" value="F:acetate CoA-transferase activity"/>
    <property type="evidence" value="ECO:0007669"/>
    <property type="project" value="InterPro"/>
</dbReference>
<organism evidence="5 6">
    <name type="scientific">Desulfosporosinus lacus DSM 15449</name>
    <dbReference type="NCBI Taxonomy" id="1121420"/>
    <lineage>
        <taxon>Bacteria</taxon>
        <taxon>Bacillati</taxon>
        <taxon>Bacillota</taxon>
        <taxon>Clostridia</taxon>
        <taxon>Eubacteriales</taxon>
        <taxon>Desulfitobacteriaceae</taxon>
        <taxon>Desulfosporosinus</taxon>
    </lineage>
</organism>
<evidence type="ECO:0000259" key="3">
    <source>
        <dbReference type="Pfam" id="PF02550"/>
    </source>
</evidence>
<keyword evidence="6" id="KW-1185">Reference proteome</keyword>
<sequence>MYSKFKEQYKGKLKSLEEAAKLIQSGDKIVANQFVSEPIGILNAIGKRAEAGEFDDVEVLGLGPTSSTDWITPEIYPHLRASSVFINSAKLREGVSKGYANYIPDNVSGNAASFKYRIQDLEPGKAKVISASAPMDKNGYFCTATAPLYFHDVAKMENTTIIMEVNENQPYVFGDNFIHISQVDCIVESNRPLFTIPPVTEGTPEEIAIADLLLDMIEDGSTIQLGIGGMPNVLGRLLANKHDLGAHTEMLGDAYKYLWELGVLNGRKKTLCPNKICACFAMGSAETYKWMHENPSIEMHSTSWTNNSYVIGQNNKLIAINQAVEVDLTGQVASESIGPRQHSGTGGQLDFVRGAQLSSGGKAFICLRSTANTKKGRVSKIAPLLNHGTTVTVPRHEVNYVVTEYGVAQLRGKTMRERAQELIGIAHPDFRDELREEAKKLNLIN</sequence>
<feature type="domain" description="Acetyl-CoA hydrolase/transferase N-terminal" evidence="3">
    <location>
        <begin position="6"/>
        <end position="191"/>
    </location>
</feature>
<comment type="similarity">
    <text evidence="1">Belongs to the acetyl-CoA hydrolase/transferase family.</text>
</comment>
<reference evidence="6" key="1">
    <citation type="submission" date="2016-11" db="EMBL/GenBank/DDBJ databases">
        <authorList>
            <person name="Varghese N."/>
            <person name="Submissions S."/>
        </authorList>
    </citation>
    <scope>NUCLEOTIDE SEQUENCE [LARGE SCALE GENOMIC DNA]</scope>
    <source>
        <strain evidence="6">DSM 15449</strain>
    </source>
</reference>
<proteinExistence type="inferred from homology"/>
<dbReference type="RefSeq" id="WP_159436927.1">
    <property type="nucleotide sequence ID" value="NZ_FQXJ01000006.1"/>
</dbReference>
<protein>
    <submittedName>
        <fullName evidence="5">Acyl-CoA hydrolase</fullName>
    </submittedName>
</protein>
<dbReference type="Gene3D" id="3.40.1080.10">
    <property type="entry name" value="Glutaconate Coenzyme A-transferase"/>
    <property type="match status" value="1"/>
</dbReference>
<dbReference type="SUPFAM" id="SSF100950">
    <property type="entry name" value="NagB/RpiA/CoA transferase-like"/>
    <property type="match status" value="2"/>
</dbReference>
<dbReference type="Pfam" id="PF13336">
    <property type="entry name" value="AcetylCoA_hyd_C"/>
    <property type="match status" value="1"/>
</dbReference>
<dbReference type="STRING" id="1121420.SAMN02746098_02081"/>
<dbReference type="InterPro" id="IPR037171">
    <property type="entry name" value="NagB/RpiA_transferase-like"/>
</dbReference>
<name>A0A1M5XKG1_9FIRM</name>
<dbReference type="PANTHER" id="PTHR21432">
    <property type="entry name" value="ACETYL-COA HYDROLASE-RELATED"/>
    <property type="match status" value="1"/>
</dbReference>
<dbReference type="Gene3D" id="3.30.750.70">
    <property type="entry name" value="4-hydroxybutyrate coenzyme like domains"/>
    <property type="match status" value="1"/>
</dbReference>
<dbReference type="InterPro" id="IPR038460">
    <property type="entry name" value="AcetylCoA_hyd_C_sf"/>
</dbReference>
<accession>A0A1M5XKG1</accession>
<evidence type="ECO:0000259" key="4">
    <source>
        <dbReference type="Pfam" id="PF13336"/>
    </source>
</evidence>
<dbReference type="InterPro" id="IPR026888">
    <property type="entry name" value="AcetylCoA_hyd_C"/>
</dbReference>
<dbReference type="GO" id="GO:0016787">
    <property type="term" value="F:hydrolase activity"/>
    <property type="evidence" value="ECO:0007669"/>
    <property type="project" value="UniProtKB-KW"/>
</dbReference>
<dbReference type="Proteomes" id="UP000183954">
    <property type="component" value="Unassembled WGS sequence"/>
</dbReference>
<evidence type="ECO:0000313" key="6">
    <source>
        <dbReference type="Proteomes" id="UP000183954"/>
    </source>
</evidence>
<dbReference type="OrthoDB" id="9801795at2"/>
<gene>
    <name evidence="5" type="ORF">SAMN02746098_02081</name>
</gene>
<dbReference type="InterPro" id="IPR003702">
    <property type="entry name" value="ActCoA_hydro_N"/>
</dbReference>
<evidence type="ECO:0000256" key="2">
    <source>
        <dbReference type="ARBA" id="ARBA00022679"/>
    </source>
</evidence>
<dbReference type="EMBL" id="FQXJ01000006">
    <property type="protein sequence ID" value="SHI00337.1"/>
    <property type="molecule type" value="Genomic_DNA"/>
</dbReference>
<keyword evidence="5" id="KW-0378">Hydrolase</keyword>
<dbReference type="Pfam" id="PF02550">
    <property type="entry name" value="AcetylCoA_hydro"/>
    <property type="match status" value="1"/>
</dbReference>